<dbReference type="OrthoDB" id="9808002at2"/>
<evidence type="ECO:0000313" key="12">
    <source>
        <dbReference type="EMBL" id="ADD79407.1"/>
    </source>
</evidence>
<evidence type="ECO:0000256" key="3">
    <source>
        <dbReference type="ARBA" id="ARBA00012239"/>
    </source>
</evidence>
<evidence type="ECO:0000256" key="7">
    <source>
        <dbReference type="ARBA" id="ARBA00023239"/>
    </source>
</evidence>
<dbReference type="InterPro" id="IPR015421">
    <property type="entry name" value="PyrdxlP-dep_Trfase_major"/>
</dbReference>
<keyword evidence="4" id="KW-0963">Cytoplasm</keyword>
<evidence type="ECO:0000313" key="13">
    <source>
        <dbReference type="Proteomes" id="UP000001700"/>
    </source>
</evidence>
<dbReference type="GO" id="GO:0030170">
    <property type="term" value="F:pyridoxal phosphate binding"/>
    <property type="evidence" value="ECO:0007669"/>
    <property type="project" value="UniProtKB-UniRule"/>
</dbReference>
<keyword evidence="12" id="KW-0032">Aminotransferase</keyword>
<feature type="domain" description="Aminotransferase class V" evidence="11">
    <location>
        <begin position="28"/>
        <end position="414"/>
    </location>
</feature>
<gene>
    <name evidence="12" type="ordered locus">RIEPE_0136</name>
</gene>
<comment type="function">
    <text evidence="10">Catalyzes the removal of elemental sulfur and selenium atoms from L-cysteine, L-cystine, L-selenocysteine, and L-selenocystine to produce L-alanine.</text>
</comment>
<comment type="catalytic activity">
    <reaction evidence="8 10">
        <text>(sulfur carrier)-H + L-cysteine = (sulfur carrier)-SH + L-alanine</text>
        <dbReference type="Rhea" id="RHEA:43892"/>
        <dbReference type="Rhea" id="RHEA-COMP:14737"/>
        <dbReference type="Rhea" id="RHEA-COMP:14739"/>
        <dbReference type="ChEBI" id="CHEBI:29917"/>
        <dbReference type="ChEBI" id="CHEBI:35235"/>
        <dbReference type="ChEBI" id="CHEBI:57972"/>
        <dbReference type="ChEBI" id="CHEBI:64428"/>
        <dbReference type="EC" id="2.8.1.7"/>
    </reaction>
</comment>
<accession>D4G7U4</accession>
<dbReference type="InterPro" id="IPR016454">
    <property type="entry name" value="Cysteine_dSase"/>
</dbReference>
<dbReference type="PROSITE" id="PS00595">
    <property type="entry name" value="AA_TRANSFER_CLASS_5"/>
    <property type="match status" value="1"/>
</dbReference>
<dbReference type="AlphaFoldDB" id="D4G7U4"/>
<dbReference type="EMBL" id="CP001085">
    <property type="protein sequence ID" value="ADD79407.1"/>
    <property type="molecule type" value="Genomic_DNA"/>
</dbReference>
<evidence type="ECO:0000256" key="1">
    <source>
        <dbReference type="ARBA" id="ARBA00001933"/>
    </source>
</evidence>
<evidence type="ECO:0000256" key="2">
    <source>
        <dbReference type="ARBA" id="ARBA00010447"/>
    </source>
</evidence>
<dbReference type="EC" id="2.8.1.7" evidence="3 10"/>
<dbReference type="GO" id="GO:0006534">
    <property type="term" value="P:cysteine metabolic process"/>
    <property type="evidence" value="ECO:0007669"/>
    <property type="project" value="UniProtKB-UniRule"/>
</dbReference>
<dbReference type="InterPro" id="IPR000192">
    <property type="entry name" value="Aminotrans_V_dom"/>
</dbReference>
<dbReference type="Gene3D" id="3.40.640.10">
    <property type="entry name" value="Type I PLP-dependent aspartate aminotransferase-like (Major domain)"/>
    <property type="match status" value="1"/>
</dbReference>
<comment type="cofactor">
    <cofactor evidence="1 9">
        <name>pyridoxal 5'-phosphate</name>
        <dbReference type="ChEBI" id="CHEBI:597326"/>
    </cofactor>
</comment>
<name>D4G7U4_RIEPU</name>
<dbReference type="NCBIfam" id="TIGR01979">
    <property type="entry name" value="sufS"/>
    <property type="match status" value="1"/>
</dbReference>
<dbReference type="PANTHER" id="PTHR43586">
    <property type="entry name" value="CYSTEINE DESULFURASE"/>
    <property type="match status" value="1"/>
</dbReference>
<sequence>MHTSIIDSDLIRKQFPILSRRINGFPLIYLDNAASSQKPIQVRKKEEHFLDYFYSSIHRGSNILSDQSTEQVESVRYQISKFINASDRSEIVFTKNTTESINLVAYSYVKKFVHSGDNIIISQMEHHSNIVPWYILSNQVGFEIRILPINKEGEIDLKNLKKMIDSKTKFLSVTHMSNVLGTINPVRKIIECAKKFSDMKNSKLHVLIDGAQYISHYPVDVQRIDCDFYVFSGHKMYGPTGIGILYGKKKILNQLDPWQSGGGMVKEMDISYTSFDQKHKIKSITYEKSPWKFESGTINVVGIIGLGEALKYISEIGYENISRYEEDLIRYTYYKLKEIRSIRLYGTLKKRKSIISFNIGRCHSYDIGRFLDLYSISIRTGHHCAIPLMNFYGVSSMCRISLAIYNQKKEIDFLVEKLKYVEKLLSRE</sequence>
<evidence type="ECO:0000256" key="9">
    <source>
        <dbReference type="RuleBase" id="RU004504"/>
    </source>
</evidence>
<dbReference type="KEGG" id="rip:RIEPE_0136"/>
<dbReference type="GO" id="GO:0008483">
    <property type="term" value="F:transaminase activity"/>
    <property type="evidence" value="ECO:0007669"/>
    <property type="project" value="UniProtKB-KW"/>
</dbReference>
<dbReference type="PIRSF" id="PIRSF005572">
    <property type="entry name" value="NifS"/>
    <property type="match status" value="1"/>
</dbReference>
<dbReference type="Gene3D" id="3.90.1150.10">
    <property type="entry name" value="Aspartate Aminotransferase, domain 1"/>
    <property type="match status" value="1"/>
</dbReference>
<dbReference type="PANTHER" id="PTHR43586:SF25">
    <property type="entry name" value="CYSTEINE DESULFURASE"/>
    <property type="match status" value="1"/>
</dbReference>
<dbReference type="InterPro" id="IPR010970">
    <property type="entry name" value="Cys_dSase_SufS"/>
</dbReference>
<comment type="similarity">
    <text evidence="2 10">Belongs to the class-V pyridoxal-phosphate-dependent aminotransferase family. Csd subfamily.</text>
</comment>
<dbReference type="Proteomes" id="UP000001700">
    <property type="component" value="Chromosome"/>
</dbReference>
<keyword evidence="6 10" id="KW-0663">Pyridoxal phosphate</keyword>
<proteinExistence type="inferred from homology"/>
<dbReference type="STRING" id="515618.RIEPE_0136"/>
<organism evidence="12 13">
    <name type="scientific">Riesia pediculicola (strain USDA)</name>
    <dbReference type="NCBI Taxonomy" id="515618"/>
    <lineage>
        <taxon>Bacteria</taxon>
        <taxon>Pseudomonadati</taxon>
        <taxon>Pseudomonadota</taxon>
        <taxon>Gammaproteobacteria</taxon>
        <taxon>Enterobacterales</taxon>
        <taxon>Enterobacteriaceae</taxon>
        <taxon>Candidatus Riesia</taxon>
    </lineage>
</organism>
<dbReference type="eggNOG" id="COG0520">
    <property type="taxonomic scope" value="Bacteria"/>
</dbReference>
<dbReference type="InterPro" id="IPR015422">
    <property type="entry name" value="PyrdxlP-dep_Trfase_small"/>
</dbReference>
<keyword evidence="13" id="KW-1185">Reference proteome</keyword>
<evidence type="ECO:0000256" key="8">
    <source>
        <dbReference type="ARBA" id="ARBA00050776"/>
    </source>
</evidence>
<dbReference type="GO" id="GO:0031071">
    <property type="term" value="F:cysteine desulfurase activity"/>
    <property type="evidence" value="ECO:0007669"/>
    <property type="project" value="UniProtKB-UniRule"/>
</dbReference>
<dbReference type="InterPro" id="IPR020578">
    <property type="entry name" value="Aminotrans_V_PyrdxlP_BS"/>
</dbReference>
<evidence type="ECO:0000256" key="6">
    <source>
        <dbReference type="ARBA" id="ARBA00022898"/>
    </source>
</evidence>
<dbReference type="InterPro" id="IPR015424">
    <property type="entry name" value="PyrdxlP-dep_Trfase"/>
</dbReference>
<keyword evidence="5 10" id="KW-0808">Transferase</keyword>
<dbReference type="CDD" id="cd06453">
    <property type="entry name" value="SufS_like"/>
    <property type="match status" value="1"/>
</dbReference>
<dbReference type="SUPFAM" id="SSF53383">
    <property type="entry name" value="PLP-dependent transferases"/>
    <property type="match status" value="1"/>
</dbReference>
<evidence type="ECO:0000256" key="5">
    <source>
        <dbReference type="ARBA" id="ARBA00022679"/>
    </source>
</evidence>
<reference evidence="12" key="1">
    <citation type="submission" date="2008-05" db="EMBL/GenBank/DDBJ databases">
        <title>Genome sequence of Riesia pediculicola USDA.</title>
        <authorList>
            <person name="Kirkness E.F."/>
        </authorList>
    </citation>
    <scope>NUCLEOTIDE SEQUENCE [LARGE SCALE GENOMIC DNA]</scope>
    <source>
        <strain evidence="12">USDA</strain>
    </source>
</reference>
<dbReference type="Pfam" id="PF00266">
    <property type="entry name" value="Aminotran_5"/>
    <property type="match status" value="1"/>
</dbReference>
<evidence type="ECO:0000256" key="4">
    <source>
        <dbReference type="ARBA" id="ARBA00022490"/>
    </source>
</evidence>
<evidence type="ECO:0000259" key="11">
    <source>
        <dbReference type="Pfam" id="PF00266"/>
    </source>
</evidence>
<dbReference type="HOGENOM" id="CLU_003433_2_5_6"/>
<evidence type="ECO:0000256" key="10">
    <source>
        <dbReference type="RuleBase" id="RU004506"/>
    </source>
</evidence>
<protein>
    <recommendedName>
        <fullName evidence="3 10">Cysteine desulfurase</fullName>
        <ecNumber evidence="3 10">2.8.1.7</ecNumber>
    </recommendedName>
</protein>
<dbReference type="GO" id="GO:0016829">
    <property type="term" value="F:lyase activity"/>
    <property type="evidence" value="ECO:0007669"/>
    <property type="project" value="UniProtKB-KW"/>
</dbReference>
<keyword evidence="7" id="KW-0456">Lyase</keyword>
<dbReference type="RefSeq" id="WP_013087397.1">
    <property type="nucleotide sequence ID" value="NC_014109.1"/>
</dbReference>